<evidence type="ECO:0000256" key="1">
    <source>
        <dbReference type="SAM" id="Phobius"/>
    </source>
</evidence>
<evidence type="ECO:0000259" key="2">
    <source>
        <dbReference type="Pfam" id="PF20803"/>
    </source>
</evidence>
<dbReference type="Proteomes" id="UP000179102">
    <property type="component" value="Unassembled WGS sequence"/>
</dbReference>
<dbReference type="AlphaFoldDB" id="A0A1F5G5D1"/>
<keyword evidence="1" id="KW-0812">Transmembrane</keyword>
<name>A0A1F5G5D1_9BACT</name>
<dbReference type="Gene3D" id="3.30.70.2650">
    <property type="match status" value="1"/>
</dbReference>
<evidence type="ECO:0000313" key="4">
    <source>
        <dbReference type="Proteomes" id="UP000179102"/>
    </source>
</evidence>
<keyword evidence="1" id="KW-1133">Transmembrane helix</keyword>
<proteinExistence type="predicted"/>
<organism evidence="3 4">
    <name type="scientific">Candidatus Curtissbacteria bacterium RIFCSPHIGHO2_01_FULL_41_11</name>
    <dbReference type="NCBI Taxonomy" id="1797711"/>
    <lineage>
        <taxon>Bacteria</taxon>
        <taxon>Candidatus Curtissiibacteriota</taxon>
    </lineage>
</organism>
<gene>
    <name evidence="3" type="ORF">A2870_01735</name>
</gene>
<comment type="caution">
    <text evidence="3">The sequence shown here is derived from an EMBL/GenBank/DDBJ whole genome shotgun (WGS) entry which is preliminary data.</text>
</comment>
<dbReference type="EMBL" id="MFAZ01000024">
    <property type="protein sequence ID" value="OGD87014.1"/>
    <property type="molecule type" value="Genomic_DNA"/>
</dbReference>
<dbReference type="InterPro" id="IPR048846">
    <property type="entry name" value="PaaX-like_central"/>
</dbReference>
<feature type="domain" description="Transcriptional repressor PaaX-like central Cas2-like" evidence="2">
    <location>
        <begin position="99"/>
        <end position="175"/>
    </location>
</feature>
<reference evidence="3 4" key="1">
    <citation type="journal article" date="2016" name="Nat. Commun.">
        <title>Thousands of microbial genomes shed light on interconnected biogeochemical processes in an aquifer system.</title>
        <authorList>
            <person name="Anantharaman K."/>
            <person name="Brown C.T."/>
            <person name="Hug L.A."/>
            <person name="Sharon I."/>
            <person name="Castelle C.J."/>
            <person name="Probst A.J."/>
            <person name="Thomas B.C."/>
            <person name="Singh A."/>
            <person name="Wilkins M.J."/>
            <person name="Karaoz U."/>
            <person name="Brodie E.L."/>
            <person name="Williams K.H."/>
            <person name="Hubbard S.S."/>
            <person name="Banfield J.F."/>
        </authorList>
    </citation>
    <scope>NUCLEOTIDE SEQUENCE [LARGE SCALE GENOMIC DNA]</scope>
</reference>
<sequence length="183" mass="21297">MKLEKITESNLTKTVFATLASSALVGTLLIFPSFGYILKIFSEDEKHKKVKRIFRNLEKQDLISVHEDSDGKVTITLTDAGKQKALTYQIEKMQLQKSKTWDGIWRVVIFDIPEGKKKARDIFRRKAKSIGFYSLQKSVLVTPYPCKDEIDFLKHNFDIANHITYLESKFIDNQNKLRNYFQV</sequence>
<evidence type="ECO:0000313" key="3">
    <source>
        <dbReference type="EMBL" id="OGD87014.1"/>
    </source>
</evidence>
<dbReference type="Pfam" id="PF20803">
    <property type="entry name" value="PaaX_M"/>
    <property type="match status" value="1"/>
</dbReference>
<keyword evidence="1" id="KW-0472">Membrane</keyword>
<accession>A0A1F5G5D1</accession>
<feature type="transmembrane region" description="Helical" evidence="1">
    <location>
        <begin position="15"/>
        <end position="38"/>
    </location>
</feature>
<protein>
    <recommendedName>
        <fullName evidence="2">Transcriptional repressor PaaX-like central Cas2-like domain-containing protein</fullName>
    </recommendedName>
</protein>
<dbReference type="STRING" id="1797711.A2870_01735"/>